<dbReference type="InterPro" id="IPR007533">
    <property type="entry name" value="Cyt_c_oxidase_assmbl_CtaG"/>
</dbReference>
<dbReference type="GO" id="GO:0005743">
    <property type="term" value="C:mitochondrial inner membrane"/>
    <property type="evidence" value="ECO:0007669"/>
    <property type="project" value="UniProtKB-SubCell"/>
</dbReference>
<dbReference type="Pfam" id="PF00046">
    <property type="entry name" value="Homeodomain"/>
    <property type="match status" value="1"/>
</dbReference>
<evidence type="ECO:0000313" key="13">
    <source>
        <dbReference type="EMBL" id="KAG9323369.1"/>
    </source>
</evidence>
<keyword evidence="4" id="KW-1133">Transmembrane helix</keyword>
<keyword evidence="5 9" id="KW-0238">DNA-binding</keyword>
<evidence type="ECO:0000256" key="7">
    <source>
        <dbReference type="ARBA" id="ARBA00023155"/>
    </source>
</evidence>
<dbReference type="InterPro" id="IPR009057">
    <property type="entry name" value="Homeodomain-like_sf"/>
</dbReference>
<sequence length="940" mass="104088">MESERANSCFTPEQSGFYDGFLDLSDPFLDLNQALGSSLASSYCAPINDNPTAAFNNAHMAMGLSTQHDPKSRTQDALDTVSISRLVVDLDVTDNEQLGIHNGHGHEPIGQNLCAVSCLVSGELSNGDTKAANGLDNCIATNAQLKLPHPPNPTPDQHQSSVDRHQIPSFLTRPLQPHFRPHFTFQHPWNVQSLNAQSELPHQGPQRIDFDVPSMTMPFHFSSRSSSSTFLSTMDSMQSSSLLSNSLVLVENPLPWSLRAIMGSDISTPEELLPTWMFNDSFLLENQPTMNFNRNPCLGQISPFVTVSPPGESFQMMLDPIACNDSKHSRDVISTFMTMVPEPAYSDFLSSDHPGSSPLSDNDTAGLQSPGQSTSPFTSQYLNGTRQTSIDKVHGEESFAPSDPCYLGGLRMASDQTAHNDLNDVSAPDQNGFLHEQEWFTKHAVHPGAQAVTGSSFKICHPVGHEAGHISLRPIYQQQSVDRTADSFDRGRLSIPPPRLLHRYYSPPSIMPSPKRRRRLTTHEANFLHTQFKLNERPTAQEREKIAKHLELDRRTIQVWFQNRRAKVKRNAREGFQDMTGTDVELGVELEADREAESRAWVDVEQSMTTFWPDDQGIGGGVETEIRFLGRIYGSGDDVAGAPLLYTVSRSDLTMAAKSAAGLFGSRSLLLTSQQSSVFFTSAQRNTAACTFARGIHSVSHAPRQVRSVRATETSFAHSRTYASQAPLRSTVQTEAGGSRKRVQAKNTDMLYYTASILMGTLGLSYAAVPLYRMFCAATGLGGAPMVGETKFAPERLVPRDNHRRIKVKFNADTSTSLQWSFQPQQRQVHVLPGETALAFYTAKNKSSEDVIGIATYNVTPSKVAPHFNKIQCFCFEEQKLIAGEQVDMPIFFFLDPEFANDPDMADVDTVVLSYTFFKARGMPFEKQPGLAEQHQQQQQ</sequence>
<evidence type="ECO:0000259" key="12">
    <source>
        <dbReference type="PROSITE" id="PS50071"/>
    </source>
</evidence>
<accession>A0A9P8A6P3</accession>
<dbReference type="Pfam" id="PF04442">
    <property type="entry name" value="CtaG_Cox11"/>
    <property type="match status" value="1"/>
</dbReference>
<proteinExistence type="inferred from homology"/>
<feature type="DNA-binding region" description="Homeobox" evidence="9">
    <location>
        <begin position="513"/>
        <end position="572"/>
    </location>
</feature>
<dbReference type="GO" id="GO:0005507">
    <property type="term" value="F:copper ion binding"/>
    <property type="evidence" value="ECO:0007669"/>
    <property type="project" value="InterPro"/>
</dbReference>
<comment type="function">
    <text evidence="1">Exerts its effect at some terminal stage of cytochrome c oxidase synthesis, probably by being involved in the insertion of the copper B into subunit I.</text>
</comment>
<feature type="domain" description="Homeobox" evidence="12">
    <location>
        <begin position="511"/>
        <end position="571"/>
    </location>
</feature>
<comment type="caution">
    <text evidence="13">The sequence shown here is derived from an EMBL/GenBank/DDBJ whole genome shotgun (WGS) entry which is preliminary data.</text>
</comment>
<evidence type="ECO:0000256" key="3">
    <source>
        <dbReference type="ARBA" id="ARBA00022692"/>
    </source>
</evidence>
<dbReference type="GO" id="GO:0005634">
    <property type="term" value="C:nucleus"/>
    <property type="evidence" value="ECO:0007669"/>
    <property type="project" value="UniProtKB-SubCell"/>
</dbReference>
<dbReference type="InterPro" id="IPR023471">
    <property type="entry name" value="CtaG/Cox11_dom_sf"/>
</dbReference>
<dbReference type="InterPro" id="IPR017970">
    <property type="entry name" value="Homeobox_CS"/>
</dbReference>
<dbReference type="Gene3D" id="2.60.370.10">
    <property type="entry name" value="Ctag/Cox11"/>
    <property type="match status" value="1"/>
</dbReference>
<dbReference type="SUPFAM" id="SSF46689">
    <property type="entry name" value="Homeodomain-like"/>
    <property type="match status" value="1"/>
</dbReference>
<dbReference type="PANTHER" id="PTHR21320">
    <property type="entry name" value="CYTOCHROME C OXIDASE ASSEMBLY PROTEIN COX11-RELATED"/>
    <property type="match status" value="1"/>
</dbReference>
<dbReference type="GO" id="GO:0000981">
    <property type="term" value="F:DNA-binding transcription factor activity, RNA polymerase II-specific"/>
    <property type="evidence" value="ECO:0007669"/>
    <property type="project" value="InterPro"/>
</dbReference>
<evidence type="ECO:0000256" key="2">
    <source>
        <dbReference type="ARBA" id="ARBA00004243"/>
    </source>
</evidence>
<keyword evidence="7 9" id="KW-0371">Homeobox</keyword>
<keyword evidence="3" id="KW-0812">Transmembrane</keyword>
<dbReference type="GO" id="GO:0003677">
    <property type="term" value="F:DNA binding"/>
    <property type="evidence" value="ECO:0007669"/>
    <property type="project" value="UniProtKB-UniRule"/>
</dbReference>
<dbReference type="AlphaFoldDB" id="A0A9P8A6P3"/>
<dbReference type="SMART" id="SM00389">
    <property type="entry name" value="HOX"/>
    <property type="match status" value="1"/>
</dbReference>
<evidence type="ECO:0000256" key="6">
    <source>
        <dbReference type="ARBA" id="ARBA00023136"/>
    </source>
</evidence>
<dbReference type="PROSITE" id="PS00027">
    <property type="entry name" value="HOMEOBOX_1"/>
    <property type="match status" value="1"/>
</dbReference>
<dbReference type="EMBL" id="JAIFTL010000104">
    <property type="protein sequence ID" value="KAG9323369.1"/>
    <property type="molecule type" value="Genomic_DNA"/>
</dbReference>
<dbReference type="NCBIfam" id="NF003465">
    <property type="entry name" value="PRK05089.1"/>
    <property type="match status" value="1"/>
</dbReference>
<reference evidence="13" key="1">
    <citation type="submission" date="2021-07" db="EMBL/GenBank/DDBJ databases">
        <title>Draft genome of Mortierella alpina, strain LL118, isolated from an aspen leaf litter sample.</title>
        <authorList>
            <person name="Yang S."/>
            <person name="Vinatzer B.A."/>
        </authorList>
    </citation>
    <scope>NUCLEOTIDE SEQUENCE</scope>
    <source>
        <strain evidence="13">LL118</strain>
    </source>
</reference>
<dbReference type="CDD" id="cd00086">
    <property type="entry name" value="homeodomain"/>
    <property type="match status" value="1"/>
</dbReference>
<dbReference type="PANTHER" id="PTHR21320:SF3">
    <property type="entry name" value="CYTOCHROME C OXIDASE ASSEMBLY PROTEIN COX11, MITOCHONDRIAL-RELATED"/>
    <property type="match status" value="1"/>
</dbReference>
<keyword evidence="8 9" id="KW-0539">Nucleus</keyword>
<dbReference type="Proteomes" id="UP000717515">
    <property type="component" value="Unassembled WGS sequence"/>
</dbReference>
<dbReference type="FunFam" id="2.60.370.10:FF:000001">
    <property type="entry name" value="COX11 cytochrome c oxidase assembly homolog"/>
    <property type="match status" value="1"/>
</dbReference>
<dbReference type="HAMAP" id="MF_00155">
    <property type="entry name" value="CtaG"/>
    <property type="match status" value="1"/>
</dbReference>
<evidence type="ECO:0000256" key="8">
    <source>
        <dbReference type="ARBA" id="ARBA00023242"/>
    </source>
</evidence>
<gene>
    <name evidence="13" type="ORF">KVV02_007483</name>
</gene>
<evidence type="ECO:0000256" key="9">
    <source>
        <dbReference type="PROSITE-ProRule" id="PRU00108"/>
    </source>
</evidence>
<feature type="compositionally biased region" description="Polar residues" evidence="11">
    <location>
        <begin position="353"/>
        <end position="382"/>
    </location>
</feature>
<evidence type="ECO:0000313" key="14">
    <source>
        <dbReference type="Proteomes" id="UP000717515"/>
    </source>
</evidence>
<evidence type="ECO:0000256" key="10">
    <source>
        <dbReference type="RuleBase" id="RU000682"/>
    </source>
</evidence>
<feature type="region of interest" description="Disordered" evidence="11">
    <location>
        <begin position="347"/>
        <end position="382"/>
    </location>
</feature>
<protein>
    <recommendedName>
        <fullName evidence="12">Homeobox domain-containing protein</fullName>
    </recommendedName>
</protein>
<evidence type="ECO:0000256" key="5">
    <source>
        <dbReference type="ARBA" id="ARBA00023125"/>
    </source>
</evidence>
<dbReference type="SUPFAM" id="SSF110111">
    <property type="entry name" value="Ctag/Cox11"/>
    <property type="match status" value="1"/>
</dbReference>
<keyword evidence="6" id="KW-0472">Membrane</keyword>
<evidence type="ECO:0000256" key="4">
    <source>
        <dbReference type="ARBA" id="ARBA00022989"/>
    </source>
</evidence>
<comment type="subcellular location">
    <subcellularLocation>
        <location evidence="2">Mitochondrion inner membrane</location>
        <topology evidence="2">Single-pass membrane protein</topology>
        <orientation evidence="2">Intermembrane side</orientation>
    </subcellularLocation>
    <subcellularLocation>
        <location evidence="9 10">Nucleus</location>
    </subcellularLocation>
</comment>
<evidence type="ECO:0000256" key="1">
    <source>
        <dbReference type="ARBA" id="ARBA00004007"/>
    </source>
</evidence>
<dbReference type="InterPro" id="IPR001356">
    <property type="entry name" value="HD"/>
</dbReference>
<dbReference type="PROSITE" id="PS50071">
    <property type="entry name" value="HOMEOBOX_2"/>
    <property type="match status" value="1"/>
</dbReference>
<evidence type="ECO:0000256" key="11">
    <source>
        <dbReference type="SAM" id="MobiDB-lite"/>
    </source>
</evidence>
<name>A0A9P8A6P3_MORAP</name>
<organism evidence="13 14">
    <name type="scientific">Mortierella alpina</name>
    <name type="common">Oleaginous fungus</name>
    <name type="synonym">Mortierella renispora</name>
    <dbReference type="NCBI Taxonomy" id="64518"/>
    <lineage>
        <taxon>Eukaryota</taxon>
        <taxon>Fungi</taxon>
        <taxon>Fungi incertae sedis</taxon>
        <taxon>Mucoromycota</taxon>
        <taxon>Mortierellomycotina</taxon>
        <taxon>Mortierellomycetes</taxon>
        <taxon>Mortierellales</taxon>
        <taxon>Mortierellaceae</taxon>
        <taxon>Mortierella</taxon>
    </lineage>
</organism>
<dbReference type="Gene3D" id="1.10.10.60">
    <property type="entry name" value="Homeodomain-like"/>
    <property type="match status" value="1"/>
</dbReference>